<feature type="region of interest" description="Disordered" evidence="1">
    <location>
        <begin position="269"/>
        <end position="301"/>
    </location>
</feature>
<sequence length="486" mass="52280">MPSQKTPKRFAVTLDPTDTGKGMKLVSLVKTPAIGQGWVALASDEHQPVKRVHLSAAATGEAKQVLTGPLLIPDLPILRIDENGEEFYISFSAEQIEIIAHQFMAEAKGLALSNQNHADALEGNQIRELWLMLDGKLDKAAALGFDLPAGTLMASMKVADSDFWKNEVETGNVTGFSIEGLFDFSELKLQAASAAPKKRMSFKSVVLSAIARLSAALSLASVELDDSTELEVDDATGAVYALKEDGTRGEAYPDGTYKLKDGTAFEVKDGKHVGHKAPEAEKPAEEKLAEEKPVDNKSAVAPEAAAEVEKLLGSIETEIADVRKLLKGEKPAEEKPKTDDKAGDTKLSAAVRARAEKDPVKLAAIELALQTVEMADGSSVNYNPITRSLTDSTGALLKTGYYACADGNYFKVSTDQYTYEIDAETYAKATTQLSAVELELSELKRTKPAGSRIKLGEQTTENQADLPAWKVQLNAARAKQKAQIGQ</sequence>
<feature type="compositionally biased region" description="Basic and acidic residues" evidence="1">
    <location>
        <begin position="269"/>
        <end position="295"/>
    </location>
</feature>
<name>A0ABT9AGN0_9BACT</name>
<reference evidence="2" key="1">
    <citation type="submission" date="2023-07" db="EMBL/GenBank/DDBJ databases">
        <authorList>
            <person name="Kim M.K."/>
        </authorList>
    </citation>
    <scope>NUCLEOTIDE SEQUENCE</scope>
    <source>
        <strain evidence="2">M29</strain>
    </source>
</reference>
<evidence type="ECO:0000256" key="1">
    <source>
        <dbReference type="SAM" id="MobiDB-lite"/>
    </source>
</evidence>
<organism evidence="2 3">
    <name type="scientific">Hymenobacter mellowenesis</name>
    <dbReference type="NCBI Taxonomy" id="3063995"/>
    <lineage>
        <taxon>Bacteria</taxon>
        <taxon>Pseudomonadati</taxon>
        <taxon>Bacteroidota</taxon>
        <taxon>Cytophagia</taxon>
        <taxon>Cytophagales</taxon>
        <taxon>Hymenobacteraceae</taxon>
        <taxon>Hymenobacter</taxon>
    </lineage>
</organism>
<proteinExistence type="predicted"/>
<keyword evidence="3" id="KW-1185">Reference proteome</keyword>
<evidence type="ECO:0000313" key="3">
    <source>
        <dbReference type="Proteomes" id="UP001167796"/>
    </source>
</evidence>
<accession>A0ABT9AGN0</accession>
<dbReference type="Proteomes" id="UP001167796">
    <property type="component" value="Unassembled WGS sequence"/>
</dbReference>
<comment type="caution">
    <text evidence="2">The sequence shown here is derived from an EMBL/GenBank/DDBJ whole genome shotgun (WGS) entry which is preliminary data.</text>
</comment>
<evidence type="ECO:0000313" key="2">
    <source>
        <dbReference type="EMBL" id="MDO7849026.1"/>
    </source>
</evidence>
<gene>
    <name evidence="2" type="ORF">Q5H92_21860</name>
</gene>
<dbReference type="EMBL" id="JAUQSX010000014">
    <property type="protein sequence ID" value="MDO7849026.1"/>
    <property type="molecule type" value="Genomic_DNA"/>
</dbReference>
<protein>
    <submittedName>
        <fullName evidence="2">XkdF-like putative serine protease domain-containing protein</fullName>
    </submittedName>
</protein>
<dbReference type="RefSeq" id="WP_305013696.1">
    <property type="nucleotide sequence ID" value="NZ_JAUQSX010000014.1"/>
</dbReference>